<dbReference type="EMBL" id="VSWC01000029">
    <property type="protein sequence ID" value="KAA1107583.1"/>
    <property type="molecule type" value="Genomic_DNA"/>
</dbReference>
<reference evidence="2 3" key="1">
    <citation type="submission" date="2019-05" db="EMBL/GenBank/DDBJ databases">
        <title>Emergence of the Ug99 lineage of the wheat stem rust pathogen through somatic hybridization.</title>
        <authorList>
            <person name="Li F."/>
            <person name="Upadhyaya N.M."/>
            <person name="Sperschneider J."/>
            <person name="Matny O."/>
            <person name="Nguyen-Phuc H."/>
            <person name="Mago R."/>
            <person name="Raley C."/>
            <person name="Miller M.E."/>
            <person name="Silverstein K.A.T."/>
            <person name="Henningsen E."/>
            <person name="Hirsch C.D."/>
            <person name="Visser B."/>
            <person name="Pretorius Z.A."/>
            <person name="Steffenson B.J."/>
            <person name="Schwessinger B."/>
            <person name="Dodds P.N."/>
            <person name="Figueroa M."/>
        </authorList>
    </citation>
    <scope>NUCLEOTIDE SEQUENCE [LARGE SCALE GENOMIC DNA]</scope>
    <source>
        <strain evidence="2">21-0</strain>
    </source>
</reference>
<dbReference type="Proteomes" id="UP000324748">
    <property type="component" value="Unassembled WGS sequence"/>
</dbReference>
<gene>
    <name evidence="2" type="ORF">PGT21_018789</name>
</gene>
<dbReference type="AlphaFoldDB" id="A0A5B0Q3G8"/>
<sequence>MSLMGTQYRLEVISYSPYGLVRPYSPPANNTAYGTSGWQRGLSGGKFAPMDNPYTTDDPQQSQGLHYQSHDSNSFEPLYNRLTQKNATNSQRLWNHPGLEEQIIPPNRLRGGNIQRKLDDIRSALYQYLTWAW</sequence>
<feature type="compositionally biased region" description="Polar residues" evidence="1">
    <location>
        <begin position="53"/>
        <end position="70"/>
    </location>
</feature>
<evidence type="ECO:0000313" key="2">
    <source>
        <dbReference type="EMBL" id="KAA1107583.1"/>
    </source>
</evidence>
<name>A0A5B0Q3G8_PUCGR</name>
<keyword evidence="3" id="KW-1185">Reference proteome</keyword>
<organism evidence="2 3">
    <name type="scientific">Puccinia graminis f. sp. tritici</name>
    <dbReference type="NCBI Taxonomy" id="56615"/>
    <lineage>
        <taxon>Eukaryota</taxon>
        <taxon>Fungi</taxon>
        <taxon>Dikarya</taxon>
        <taxon>Basidiomycota</taxon>
        <taxon>Pucciniomycotina</taxon>
        <taxon>Pucciniomycetes</taxon>
        <taxon>Pucciniales</taxon>
        <taxon>Pucciniaceae</taxon>
        <taxon>Puccinia</taxon>
    </lineage>
</organism>
<evidence type="ECO:0000256" key="1">
    <source>
        <dbReference type="SAM" id="MobiDB-lite"/>
    </source>
</evidence>
<comment type="caution">
    <text evidence="2">The sequence shown here is derived from an EMBL/GenBank/DDBJ whole genome shotgun (WGS) entry which is preliminary data.</text>
</comment>
<protein>
    <submittedName>
        <fullName evidence="2">Uncharacterized protein</fullName>
    </submittedName>
</protein>
<feature type="region of interest" description="Disordered" evidence="1">
    <location>
        <begin position="44"/>
        <end position="70"/>
    </location>
</feature>
<evidence type="ECO:0000313" key="3">
    <source>
        <dbReference type="Proteomes" id="UP000324748"/>
    </source>
</evidence>
<proteinExistence type="predicted"/>
<accession>A0A5B0Q3G8</accession>